<dbReference type="KEGG" id="tve:TRV_01336"/>
<dbReference type="RefSeq" id="XP_003024505.1">
    <property type="nucleotide sequence ID" value="XM_003024459.1"/>
</dbReference>
<comment type="caution">
    <text evidence="2">The sequence shown here is derived from an EMBL/GenBank/DDBJ whole genome shotgun (WGS) entry which is preliminary data.</text>
</comment>
<reference evidence="3" key="1">
    <citation type="journal article" date="2011" name="Genome Biol.">
        <title>Comparative and functional genomics provide insights into the pathogenicity of dermatophytic fungi.</title>
        <authorList>
            <person name="Burmester A."/>
            <person name="Shelest E."/>
            <person name="Gloeckner G."/>
            <person name="Heddergott C."/>
            <person name="Schindler S."/>
            <person name="Staib P."/>
            <person name="Heidel A."/>
            <person name="Felder M."/>
            <person name="Petzold A."/>
            <person name="Szafranski K."/>
            <person name="Feuermann M."/>
            <person name="Pedruzzi I."/>
            <person name="Priebe S."/>
            <person name="Groth M."/>
            <person name="Winkler R."/>
            <person name="Li W."/>
            <person name="Kniemeyer O."/>
            <person name="Schroeckh V."/>
            <person name="Hertweck C."/>
            <person name="Hube B."/>
            <person name="White T.C."/>
            <person name="Platzer M."/>
            <person name="Guthke R."/>
            <person name="Heitman J."/>
            <person name="Woestemeyer J."/>
            <person name="Zipfel P.F."/>
            <person name="Monod M."/>
            <person name="Brakhage A.A."/>
        </authorList>
    </citation>
    <scope>NUCLEOTIDE SEQUENCE [LARGE SCALE GENOMIC DNA]</scope>
    <source>
        <strain evidence="3">HKI 0517</strain>
    </source>
</reference>
<sequence>MDLDNVQAPAFKDAYHVNSTLLRQRHDRRTGEKGEEEKRKKATRKKKVAENRR</sequence>
<evidence type="ECO:0000256" key="1">
    <source>
        <dbReference type="SAM" id="MobiDB-lite"/>
    </source>
</evidence>
<dbReference type="AlphaFoldDB" id="D4D2N0"/>
<evidence type="ECO:0000313" key="3">
    <source>
        <dbReference type="Proteomes" id="UP000008383"/>
    </source>
</evidence>
<dbReference type="Proteomes" id="UP000008383">
    <property type="component" value="Unassembled WGS sequence"/>
</dbReference>
<dbReference type="HOGENOM" id="CLU_3070380_0_0_1"/>
<feature type="region of interest" description="Disordered" evidence="1">
    <location>
        <begin position="17"/>
        <end position="53"/>
    </location>
</feature>
<evidence type="ECO:0000313" key="2">
    <source>
        <dbReference type="EMBL" id="EFE43894.1"/>
    </source>
</evidence>
<protein>
    <submittedName>
        <fullName evidence="2">Uncharacterized protein</fullName>
    </submittedName>
</protein>
<dbReference type="GeneID" id="9579728"/>
<feature type="compositionally biased region" description="Basic and acidic residues" evidence="1">
    <location>
        <begin position="29"/>
        <end position="39"/>
    </location>
</feature>
<proteinExistence type="predicted"/>
<keyword evidence="3" id="KW-1185">Reference proteome</keyword>
<organism evidence="2 3">
    <name type="scientific">Trichophyton verrucosum (strain HKI 0517)</name>
    <dbReference type="NCBI Taxonomy" id="663202"/>
    <lineage>
        <taxon>Eukaryota</taxon>
        <taxon>Fungi</taxon>
        <taxon>Dikarya</taxon>
        <taxon>Ascomycota</taxon>
        <taxon>Pezizomycotina</taxon>
        <taxon>Eurotiomycetes</taxon>
        <taxon>Eurotiomycetidae</taxon>
        <taxon>Onygenales</taxon>
        <taxon>Arthrodermataceae</taxon>
        <taxon>Trichophyton</taxon>
    </lineage>
</organism>
<gene>
    <name evidence="2" type="ORF">TRV_01336</name>
</gene>
<dbReference type="EMBL" id="ACYE01000073">
    <property type="protein sequence ID" value="EFE43894.1"/>
    <property type="molecule type" value="Genomic_DNA"/>
</dbReference>
<name>D4D2N0_TRIVH</name>
<accession>D4D2N0</accession>